<sequence length="225" mass="24910">MQSFLGATYKRSFPSARRYDRDALEEDSQDIVVIRNTTDKHTSATLPPVSRDVTDSPFRSKSNQECFEILDRIYRETGSEIQTWDFVVMDERSLADSTVVVVANEGSLAADELSDGEDDEVDVSEETEEVAFDGQYTLNRSGAYVAADDRDPDQDQSITAVDKDNGVEAVDGTEEHEYDSSAGGLQTVRCSFESAANLLMLLSIGEISCADARRTAEERDGVYRD</sequence>
<keyword evidence="3" id="KW-1185">Reference proteome</keyword>
<name>A0A6H0Y3M0_9PEZI</name>
<dbReference type="AlphaFoldDB" id="A0A6H0Y3M0"/>
<evidence type="ECO:0000313" key="2">
    <source>
        <dbReference type="EMBL" id="QIX01593.1"/>
    </source>
</evidence>
<proteinExistence type="predicted"/>
<accession>A0A6H0Y3M0</accession>
<protein>
    <submittedName>
        <fullName evidence="2">Uncharacterized protein</fullName>
    </submittedName>
</protein>
<evidence type="ECO:0000313" key="3">
    <source>
        <dbReference type="Proteomes" id="UP000503462"/>
    </source>
</evidence>
<reference evidence="2 3" key="1">
    <citation type="journal article" date="2016" name="Sci. Rep.">
        <title>Peltaster fructicola genome reveals evolution from an invasive phytopathogen to an ectophytic parasite.</title>
        <authorList>
            <person name="Xu C."/>
            <person name="Chen H."/>
            <person name="Gleason M.L."/>
            <person name="Xu J.R."/>
            <person name="Liu H."/>
            <person name="Zhang R."/>
            <person name="Sun G."/>
        </authorList>
    </citation>
    <scope>NUCLEOTIDE SEQUENCE [LARGE SCALE GENOMIC DNA]</scope>
    <source>
        <strain evidence="2 3">LNHT1506</strain>
    </source>
</reference>
<dbReference type="Proteomes" id="UP000503462">
    <property type="component" value="Chromosome 5"/>
</dbReference>
<dbReference type="EMBL" id="CP051143">
    <property type="protein sequence ID" value="QIX01593.1"/>
    <property type="molecule type" value="Genomic_DNA"/>
</dbReference>
<feature type="region of interest" description="Disordered" evidence="1">
    <location>
        <begin position="38"/>
        <end position="58"/>
    </location>
</feature>
<dbReference type="OrthoDB" id="4483229at2759"/>
<organism evidence="2 3">
    <name type="scientific">Peltaster fructicola</name>
    <dbReference type="NCBI Taxonomy" id="286661"/>
    <lineage>
        <taxon>Eukaryota</taxon>
        <taxon>Fungi</taxon>
        <taxon>Dikarya</taxon>
        <taxon>Ascomycota</taxon>
        <taxon>Pezizomycotina</taxon>
        <taxon>Dothideomycetes</taxon>
        <taxon>Dothideomycetes incertae sedis</taxon>
        <taxon>Peltaster</taxon>
    </lineage>
</organism>
<gene>
    <name evidence="2" type="ORF">AMS68_007110</name>
</gene>
<evidence type="ECO:0000256" key="1">
    <source>
        <dbReference type="SAM" id="MobiDB-lite"/>
    </source>
</evidence>